<evidence type="ECO:0000313" key="3">
    <source>
        <dbReference type="Proteomes" id="UP001222325"/>
    </source>
</evidence>
<protein>
    <submittedName>
        <fullName evidence="2">Uncharacterized protein</fullName>
    </submittedName>
</protein>
<name>A0AAD6TXG4_9AGAR</name>
<reference evidence="2" key="1">
    <citation type="submission" date="2023-03" db="EMBL/GenBank/DDBJ databases">
        <title>Massive genome expansion in bonnet fungi (Mycena s.s.) driven by repeated elements and novel gene families across ecological guilds.</title>
        <authorList>
            <consortium name="Lawrence Berkeley National Laboratory"/>
            <person name="Harder C.B."/>
            <person name="Miyauchi S."/>
            <person name="Viragh M."/>
            <person name="Kuo A."/>
            <person name="Thoen E."/>
            <person name="Andreopoulos B."/>
            <person name="Lu D."/>
            <person name="Skrede I."/>
            <person name="Drula E."/>
            <person name="Henrissat B."/>
            <person name="Morin E."/>
            <person name="Kohler A."/>
            <person name="Barry K."/>
            <person name="LaButti K."/>
            <person name="Morin E."/>
            <person name="Salamov A."/>
            <person name="Lipzen A."/>
            <person name="Mereny Z."/>
            <person name="Hegedus B."/>
            <person name="Baldrian P."/>
            <person name="Stursova M."/>
            <person name="Weitz H."/>
            <person name="Taylor A."/>
            <person name="Grigoriev I.V."/>
            <person name="Nagy L.G."/>
            <person name="Martin F."/>
            <person name="Kauserud H."/>
        </authorList>
    </citation>
    <scope>NUCLEOTIDE SEQUENCE</scope>
    <source>
        <strain evidence="2">CBHHK173m</strain>
    </source>
</reference>
<comment type="caution">
    <text evidence="2">The sequence shown here is derived from an EMBL/GenBank/DDBJ whole genome shotgun (WGS) entry which is preliminary data.</text>
</comment>
<evidence type="ECO:0000313" key="2">
    <source>
        <dbReference type="EMBL" id="KAJ7082948.1"/>
    </source>
</evidence>
<proteinExistence type="predicted"/>
<dbReference type="AlphaFoldDB" id="A0AAD6TXG4"/>
<gene>
    <name evidence="2" type="ORF">B0H15DRAFT_785487</name>
    <name evidence="1" type="ORF">B0H15DRAFT_790292</name>
</gene>
<sequence>MNRGQVFQAGADRVGLAVCANCLGRHERRPCLGGPLWDGSRPRCSRNERGRLINPAGAELCSDFQQAEGCSSRTHDEKHECCGCGNRNHGVQRCPRAERT</sequence>
<accession>A0AAD6TXG4</accession>
<dbReference type="EMBL" id="JARJCN010000043">
    <property type="protein sequence ID" value="KAJ7082948.1"/>
    <property type="molecule type" value="Genomic_DNA"/>
</dbReference>
<dbReference type="EMBL" id="JARJCN010000078">
    <property type="protein sequence ID" value="KAJ7076771.1"/>
    <property type="molecule type" value="Genomic_DNA"/>
</dbReference>
<dbReference type="Proteomes" id="UP001222325">
    <property type="component" value="Unassembled WGS sequence"/>
</dbReference>
<evidence type="ECO:0000313" key="1">
    <source>
        <dbReference type="EMBL" id="KAJ7076771.1"/>
    </source>
</evidence>
<organism evidence="2 3">
    <name type="scientific">Mycena belliarum</name>
    <dbReference type="NCBI Taxonomy" id="1033014"/>
    <lineage>
        <taxon>Eukaryota</taxon>
        <taxon>Fungi</taxon>
        <taxon>Dikarya</taxon>
        <taxon>Basidiomycota</taxon>
        <taxon>Agaricomycotina</taxon>
        <taxon>Agaricomycetes</taxon>
        <taxon>Agaricomycetidae</taxon>
        <taxon>Agaricales</taxon>
        <taxon>Marasmiineae</taxon>
        <taxon>Mycenaceae</taxon>
        <taxon>Mycena</taxon>
    </lineage>
</organism>
<keyword evidence="3" id="KW-1185">Reference proteome</keyword>